<keyword evidence="6 8" id="KW-0808">Transferase</keyword>
<dbReference type="AlphaFoldDB" id="A0A090CZT5"/>
<reference evidence="10" key="2">
    <citation type="submission" date="2014-09" db="EMBL/GenBank/DDBJ databases">
        <title>Criblamydia sequanensis harbors a mega-plasmid encoding arsenite resistance.</title>
        <authorList>
            <person name="Bertelli C."/>
            <person name="Goesmann A."/>
            <person name="Greub G."/>
        </authorList>
    </citation>
    <scope>NUCLEOTIDE SEQUENCE [LARGE SCALE GENOMIC DNA]</scope>
    <source>
        <strain evidence="10">CRIB-18</strain>
    </source>
</reference>
<dbReference type="Pfam" id="PF00793">
    <property type="entry name" value="DAHP_synth_1"/>
    <property type="match status" value="1"/>
</dbReference>
<dbReference type="EMBL" id="CCEJ010000001">
    <property type="protein sequence ID" value="CDR33010.1"/>
    <property type="molecule type" value="Genomic_DNA"/>
</dbReference>
<dbReference type="UniPathway" id="UPA00357">
    <property type="reaction ID" value="UER00474"/>
</dbReference>
<reference evidence="10" key="1">
    <citation type="submission" date="2013-12" db="EMBL/GenBank/DDBJ databases">
        <authorList>
            <person name="Linke B."/>
        </authorList>
    </citation>
    <scope>NUCLEOTIDE SEQUENCE [LARGE SCALE GENOMIC DNA]</scope>
    <source>
        <strain evidence="10">CRIB-18</strain>
    </source>
</reference>
<comment type="caution">
    <text evidence="10">The sequence shown here is derived from an EMBL/GenBank/DDBJ whole genome shotgun (WGS) entry which is preliminary data.</text>
</comment>
<dbReference type="PANTHER" id="PTHR21057">
    <property type="entry name" value="PHOSPHO-2-DEHYDRO-3-DEOXYHEPTONATE ALDOLASE"/>
    <property type="match status" value="1"/>
</dbReference>
<dbReference type="OrthoDB" id="9780456at2"/>
<gene>
    <name evidence="8 10" type="primary">kdsA</name>
    <name evidence="10" type="ORF">CSEC_0171</name>
</gene>
<evidence type="ECO:0000259" key="9">
    <source>
        <dbReference type="Pfam" id="PF00793"/>
    </source>
</evidence>
<evidence type="ECO:0000256" key="3">
    <source>
        <dbReference type="ARBA" id="ARBA00004845"/>
    </source>
</evidence>
<dbReference type="STRING" id="1437425.CSEC_0171"/>
<evidence type="ECO:0000256" key="6">
    <source>
        <dbReference type="ARBA" id="ARBA00022679"/>
    </source>
</evidence>
<dbReference type="SUPFAM" id="SSF51569">
    <property type="entry name" value="Aldolase"/>
    <property type="match status" value="1"/>
</dbReference>
<evidence type="ECO:0000256" key="1">
    <source>
        <dbReference type="ARBA" id="ARBA00004496"/>
    </source>
</evidence>
<protein>
    <recommendedName>
        <fullName evidence="8">2-dehydro-3-deoxyphosphooctonate aldolase</fullName>
        <ecNumber evidence="8">2.5.1.55</ecNumber>
    </recommendedName>
    <alternativeName>
        <fullName evidence="8">3-deoxy-D-manno-octulosonic acid 8-phosphate synthase</fullName>
    </alternativeName>
    <alternativeName>
        <fullName evidence="8">KDO-8-phosphate synthase</fullName>
        <shortName evidence="8">KDO 8-P synthase</shortName>
        <shortName evidence="8">KDOPS</shortName>
    </alternativeName>
    <alternativeName>
        <fullName evidence="8">Phospho-2-dehydro-3-deoxyoctonate aldolase</fullName>
    </alternativeName>
</protein>
<evidence type="ECO:0000256" key="2">
    <source>
        <dbReference type="ARBA" id="ARBA00004756"/>
    </source>
</evidence>
<keyword evidence="11" id="KW-1185">Reference proteome</keyword>
<comment type="pathway">
    <text evidence="3 8">Carbohydrate biosynthesis; 3-deoxy-D-manno-octulosonate biosynthesis; 3-deoxy-D-manno-octulosonate from D-ribulose 5-phosphate: step 2/3.</text>
</comment>
<sequence length="276" mass="30034">MKNVAIADFEIGENKPLAFMVGPCVIEDERETMKAAEFLSSFFKAKKIPFIFKSSFDKANRSSIHSFRGPGLKKGLEILKKVKETFHVPVVTDIHESSQASPAGEVCDLLQIPAFLCRQTDLLVAAAQTGKPVSVKKGQFMSPMEMGNVVEKLRESGASEIILVDRGASFGYQNLVSDMRSFTIMKRFGVPVCFDATHSVQLPGGEGTKSGGQREFIPVLAKAAVAAGANCLFIEAHPNPKQAKSDSATQLSFDELEELVEDLIAIHAAINRKKKS</sequence>
<comment type="catalytic activity">
    <reaction evidence="7 8">
        <text>D-arabinose 5-phosphate + phosphoenolpyruvate + H2O = 3-deoxy-alpha-D-manno-2-octulosonate-8-phosphate + phosphate</text>
        <dbReference type="Rhea" id="RHEA:14053"/>
        <dbReference type="ChEBI" id="CHEBI:15377"/>
        <dbReference type="ChEBI" id="CHEBI:43474"/>
        <dbReference type="ChEBI" id="CHEBI:57693"/>
        <dbReference type="ChEBI" id="CHEBI:58702"/>
        <dbReference type="ChEBI" id="CHEBI:85985"/>
        <dbReference type="EC" id="2.5.1.55"/>
    </reaction>
</comment>
<dbReference type="HAMAP" id="MF_00056">
    <property type="entry name" value="KDO8P_synth"/>
    <property type="match status" value="1"/>
</dbReference>
<evidence type="ECO:0000256" key="7">
    <source>
        <dbReference type="ARBA" id="ARBA00049112"/>
    </source>
</evidence>
<dbReference type="UniPathway" id="UPA00030"/>
<comment type="subcellular location">
    <subcellularLocation>
        <location evidence="1 8">Cytoplasm</location>
    </subcellularLocation>
</comment>
<evidence type="ECO:0000313" key="10">
    <source>
        <dbReference type="EMBL" id="CDR33010.1"/>
    </source>
</evidence>
<evidence type="ECO:0000256" key="4">
    <source>
        <dbReference type="ARBA" id="ARBA00010499"/>
    </source>
</evidence>
<dbReference type="GO" id="GO:0019294">
    <property type="term" value="P:keto-3-deoxy-D-manno-octulosonic acid biosynthetic process"/>
    <property type="evidence" value="ECO:0007669"/>
    <property type="project" value="UniProtKB-UniRule"/>
</dbReference>
<dbReference type="eggNOG" id="COG2877">
    <property type="taxonomic scope" value="Bacteria"/>
</dbReference>
<accession>A0A090CZT5</accession>
<dbReference type="Proteomes" id="UP000031552">
    <property type="component" value="Unassembled WGS sequence"/>
</dbReference>
<evidence type="ECO:0000313" key="11">
    <source>
        <dbReference type="Proteomes" id="UP000031552"/>
    </source>
</evidence>
<dbReference type="RefSeq" id="WP_041016512.1">
    <property type="nucleotide sequence ID" value="NZ_CCEJ010000001.1"/>
</dbReference>
<dbReference type="NCBIfam" id="TIGR01362">
    <property type="entry name" value="KDO8P_synth"/>
    <property type="match status" value="1"/>
</dbReference>
<proteinExistence type="inferred from homology"/>
<organism evidence="10 11">
    <name type="scientific">Candidatus Criblamydia sequanensis CRIB-18</name>
    <dbReference type="NCBI Taxonomy" id="1437425"/>
    <lineage>
        <taxon>Bacteria</taxon>
        <taxon>Pseudomonadati</taxon>
        <taxon>Chlamydiota</taxon>
        <taxon>Chlamydiia</taxon>
        <taxon>Parachlamydiales</taxon>
        <taxon>Candidatus Criblamydiaceae</taxon>
        <taxon>Candidatus Criblamydia</taxon>
    </lineage>
</organism>
<dbReference type="InterPro" id="IPR013785">
    <property type="entry name" value="Aldolase_TIM"/>
</dbReference>
<comment type="similarity">
    <text evidence="4 8">Belongs to the KdsA family.</text>
</comment>
<dbReference type="GO" id="GO:0008676">
    <property type="term" value="F:3-deoxy-8-phosphooctulonate synthase activity"/>
    <property type="evidence" value="ECO:0007669"/>
    <property type="project" value="UniProtKB-UniRule"/>
</dbReference>
<keyword evidence="8" id="KW-0448">Lipopolysaccharide biosynthesis</keyword>
<comment type="pathway">
    <text evidence="2">Bacterial outer membrane biogenesis; lipopolysaccharide biosynthesis.</text>
</comment>
<dbReference type="EC" id="2.5.1.55" evidence="8"/>
<feature type="domain" description="DAHP synthetase I/KDSA" evidence="9">
    <location>
        <begin position="8"/>
        <end position="260"/>
    </location>
</feature>
<evidence type="ECO:0000256" key="8">
    <source>
        <dbReference type="HAMAP-Rule" id="MF_00056"/>
    </source>
</evidence>
<keyword evidence="5 8" id="KW-0963">Cytoplasm</keyword>
<evidence type="ECO:0000256" key="5">
    <source>
        <dbReference type="ARBA" id="ARBA00022490"/>
    </source>
</evidence>
<dbReference type="InterPro" id="IPR006269">
    <property type="entry name" value="KDO8P_synthase"/>
</dbReference>
<name>A0A090CZT5_9BACT</name>
<dbReference type="GO" id="GO:0005737">
    <property type="term" value="C:cytoplasm"/>
    <property type="evidence" value="ECO:0007669"/>
    <property type="project" value="UniProtKB-SubCell"/>
</dbReference>
<dbReference type="NCBIfam" id="NF003543">
    <property type="entry name" value="PRK05198.1"/>
    <property type="match status" value="1"/>
</dbReference>
<dbReference type="Gene3D" id="3.20.20.70">
    <property type="entry name" value="Aldolase class I"/>
    <property type="match status" value="1"/>
</dbReference>
<dbReference type="InterPro" id="IPR006218">
    <property type="entry name" value="DAHP1/KDSA"/>
</dbReference>